<dbReference type="PANTHER" id="PTHR12110:SF52">
    <property type="entry name" value="XYLOSE ISOMERASE"/>
    <property type="match status" value="1"/>
</dbReference>
<dbReference type="RefSeq" id="WP_218094511.1">
    <property type="nucleotide sequence ID" value="NZ_CAJVAS010000029.1"/>
</dbReference>
<keyword evidence="3" id="KW-1185">Reference proteome</keyword>
<evidence type="ECO:0000313" key="2">
    <source>
        <dbReference type="EMBL" id="CAG7644747.1"/>
    </source>
</evidence>
<gene>
    <name evidence="2" type="ORF">PAESOLCIP111_04795</name>
</gene>
<feature type="domain" description="Xylose isomerase-like TIM barrel" evidence="1">
    <location>
        <begin position="31"/>
        <end position="261"/>
    </location>
</feature>
<sequence length="273" mass="30535">MTKLDSIERLSLNQITTDRWSLKEAAEGCVRAGIGWIAPWRHKVAEAGLAESRRIIQDTGLRVSSLCRGGMFPAETAGERQAKLDDNRRAVEEAAELGADVLVLVCGPSSNKDIALARQYVQEGIEKLIPFAREHGVRLAIEPLHPMYAAERSVIVTLEQANTLAERFSPQDVGVVVDVFHVWWDPNLYREIERAGSRILGFHVSDWIVPTPDMLMGRGMMGDGVIEIRKIRHAVEAAGYQGPIEVEIFNRQIWDMQGDEALALTKSRYLEHV</sequence>
<evidence type="ECO:0000313" key="3">
    <source>
        <dbReference type="Proteomes" id="UP000693672"/>
    </source>
</evidence>
<name>A0A916NKV5_9BACL</name>
<reference evidence="2" key="1">
    <citation type="submission" date="2021-06" db="EMBL/GenBank/DDBJ databases">
        <authorList>
            <person name="Criscuolo A."/>
        </authorList>
    </citation>
    <scope>NUCLEOTIDE SEQUENCE</scope>
    <source>
        <strain evidence="2">CIP111600</strain>
    </source>
</reference>
<comment type="caution">
    <text evidence="2">The sequence shown here is derived from an EMBL/GenBank/DDBJ whole genome shotgun (WGS) entry which is preliminary data.</text>
</comment>
<protein>
    <recommendedName>
        <fullName evidence="1">Xylose isomerase-like TIM barrel domain-containing protein</fullName>
    </recommendedName>
</protein>
<dbReference type="Proteomes" id="UP000693672">
    <property type="component" value="Unassembled WGS sequence"/>
</dbReference>
<accession>A0A916NKV5</accession>
<dbReference type="EMBL" id="CAJVAS010000029">
    <property type="protein sequence ID" value="CAG7644747.1"/>
    <property type="molecule type" value="Genomic_DNA"/>
</dbReference>
<dbReference type="InterPro" id="IPR050312">
    <property type="entry name" value="IolE/XylAMocC-like"/>
</dbReference>
<proteinExistence type="predicted"/>
<evidence type="ECO:0000259" key="1">
    <source>
        <dbReference type="Pfam" id="PF01261"/>
    </source>
</evidence>
<dbReference type="Pfam" id="PF01261">
    <property type="entry name" value="AP_endonuc_2"/>
    <property type="match status" value="1"/>
</dbReference>
<dbReference type="PANTHER" id="PTHR12110">
    <property type="entry name" value="HYDROXYPYRUVATE ISOMERASE"/>
    <property type="match status" value="1"/>
</dbReference>
<organism evidence="2 3">
    <name type="scientific">Paenibacillus solanacearum</name>
    <dbReference type="NCBI Taxonomy" id="2048548"/>
    <lineage>
        <taxon>Bacteria</taxon>
        <taxon>Bacillati</taxon>
        <taxon>Bacillota</taxon>
        <taxon>Bacilli</taxon>
        <taxon>Bacillales</taxon>
        <taxon>Paenibacillaceae</taxon>
        <taxon>Paenibacillus</taxon>
    </lineage>
</organism>
<dbReference type="AlphaFoldDB" id="A0A916NKV5"/>
<dbReference type="InterPro" id="IPR013022">
    <property type="entry name" value="Xyl_isomerase-like_TIM-brl"/>
</dbReference>